<keyword evidence="4 10" id="KW-0812">Transmembrane</keyword>
<dbReference type="GO" id="GO:0015677">
    <property type="term" value="P:copper ion import"/>
    <property type="evidence" value="ECO:0007669"/>
    <property type="project" value="TreeGrafter"/>
</dbReference>
<dbReference type="PROSITE" id="PS51384">
    <property type="entry name" value="FAD_FR"/>
    <property type="match status" value="1"/>
</dbReference>
<feature type="transmembrane region" description="Helical" evidence="10">
    <location>
        <begin position="251"/>
        <end position="269"/>
    </location>
</feature>
<dbReference type="SFLD" id="SFLDG01168">
    <property type="entry name" value="Ferric_reductase_subgroup_(FRE"/>
    <property type="match status" value="1"/>
</dbReference>
<organism evidence="12 13">
    <name type="scientific">Colletotrichum spinosum</name>
    <dbReference type="NCBI Taxonomy" id="1347390"/>
    <lineage>
        <taxon>Eukaryota</taxon>
        <taxon>Fungi</taxon>
        <taxon>Dikarya</taxon>
        <taxon>Ascomycota</taxon>
        <taxon>Pezizomycotina</taxon>
        <taxon>Sordariomycetes</taxon>
        <taxon>Hypocreomycetidae</taxon>
        <taxon>Glomerellales</taxon>
        <taxon>Glomerellaceae</taxon>
        <taxon>Colletotrichum</taxon>
        <taxon>Colletotrichum orbiculare species complex</taxon>
    </lineage>
</organism>
<feature type="transmembrane region" description="Helical" evidence="10">
    <location>
        <begin position="184"/>
        <end position="203"/>
    </location>
</feature>
<dbReference type="GO" id="GO:0005886">
    <property type="term" value="C:plasma membrane"/>
    <property type="evidence" value="ECO:0007669"/>
    <property type="project" value="TreeGrafter"/>
</dbReference>
<keyword evidence="13" id="KW-1185">Reference proteome</keyword>
<evidence type="ECO:0000313" key="13">
    <source>
        <dbReference type="Proteomes" id="UP000295083"/>
    </source>
</evidence>
<dbReference type="InterPro" id="IPR039261">
    <property type="entry name" value="FNR_nucleotide-bd"/>
</dbReference>
<evidence type="ECO:0000256" key="4">
    <source>
        <dbReference type="ARBA" id="ARBA00022692"/>
    </source>
</evidence>
<keyword evidence="3" id="KW-0813">Transport</keyword>
<keyword evidence="8" id="KW-0406">Ion transport</keyword>
<feature type="transmembrane region" description="Helical" evidence="10">
    <location>
        <begin position="146"/>
        <end position="163"/>
    </location>
</feature>
<evidence type="ECO:0000256" key="10">
    <source>
        <dbReference type="SAM" id="Phobius"/>
    </source>
</evidence>
<dbReference type="SUPFAM" id="SSF52343">
    <property type="entry name" value="Ferredoxin reductase-like, C-terminal NADP-linked domain"/>
    <property type="match status" value="1"/>
</dbReference>
<dbReference type="Gene3D" id="3.40.50.80">
    <property type="entry name" value="Nucleotide-binding domain of ferredoxin-NADP reductase (FNR) module"/>
    <property type="match status" value="1"/>
</dbReference>
<proteinExistence type="inferred from homology"/>
<evidence type="ECO:0000256" key="5">
    <source>
        <dbReference type="ARBA" id="ARBA00022982"/>
    </source>
</evidence>
<evidence type="ECO:0000256" key="8">
    <source>
        <dbReference type="ARBA" id="ARBA00023065"/>
    </source>
</evidence>
<keyword evidence="7" id="KW-0560">Oxidoreductase</keyword>
<feature type="transmembrane region" description="Helical" evidence="10">
    <location>
        <begin position="28"/>
        <end position="50"/>
    </location>
</feature>
<dbReference type="CDD" id="cd06186">
    <property type="entry name" value="NOX_Duox_like_FAD_NADP"/>
    <property type="match status" value="1"/>
</dbReference>
<dbReference type="InterPro" id="IPR051410">
    <property type="entry name" value="Ferric/Cupric_Reductase"/>
</dbReference>
<keyword evidence="6 10" id="KW-1133">Transmembrane helix</keyword>
<reference evidence="12 13" key="1">
    <citation type="submission" date="2018-11" db="EMBL/GenBank/DDBJ databases">
        <title>Genome sequence and assembly of Colletotrichum spinosum.</title>
        <authorList>
            <person name="Gan P."/>
            <person name="Shirasu K."/>
        </authorList>
    </citation>
    <scope>NUCLEOTIDE SEQUENCE [LARGE SCALE GENOMIC DNA]</scope>
    <source>
        <strain evidence="12 13">CBS 515.97</strain>
    </source>
</reference>
<accession>A0A4R8PUM3</accession>
<sequence length="590" mass="65257">MNRTKLVGPYDEGLNGVNQPANIAFVQILWASVGLLAAVLMSIQLALLWVRRQRRRTLADAPKDGDQAIWARPVFVWVPAVKRHFLYAPLFKFRRARRLSVFGTLPSRSLGGFLLFYAASNAGYMFAVDFGNPNKYALCAEIRGRTATLAVANMLPLVLLIGHSNPLTMLLRLKYDECIMLHRWIGRLIILEGLLHGTAWAIVHVTDKGWASVGTEIRHHGFITAGFVAWVSFALILVFSFYPFRSAHYETFVVVHIVLALAVVAATIAHCKLTGLDIPQTSWIVAVAALWGLERLVRAVQLVGHSFTLQDRAFAVVEAVEGSADVCRITMNLPRRVDVRPGSHAYIRLASVRFWETHPFSVAWAKNHQSPQLGKSPVGSGRQKMTTSVSFIVCAQQGFTRSLFERASACGGLLTTGATFEGPYDGHTSLDSYGHVVLVAGATGITHQLGYVKRLVAGHDLRVTAARRIVLIWTIRHSDAVGWIRSWLEEILQLPGCSRLLRVKIFITRESPGQPGSPRMCSQGTENVVSYYYERPNVSGLLQDEVERQIGAMMIAVCGPGGLADEVRAAARECQRSGNEIDFEENGFSW</sequence>
<evidence type="ECO:0000256" key="7">
    <source>
        <dbReference type="ARBA" id="ARBA00023002"/>
    </source>
</evidence>
<evidence type="ECO:0000256" key="9">
    <source>
        <dbReference type="ARBA" id="ARBA00023136"/>
    </source>
</evidence>
<dbReference type="InterPro" id="IPR013130">
    <property type="entry name" value="Fe3_Rdtase_TM_dom"/>
</dbReference>
<feature type="transmembrane region" description="Helical" evidence="10">
    <location>
        <begin position="223"/>
        <end position="244"/>
    </location>
</feature>
<feature type="domain" description="FAD-binding FR-type" evidence="11">
    <location>
        <begin position="309"/>
        <end position="430"/>
    </location>
</feature>
<dbReference type="PANTHER" id="PTHR32361:SF12">
    <property type="entry name" value="PUTATIVE (AFU_ORTHOLOGUE AFUA_1G14340)-RELATED"/>
    <property type="match status" value="1"/>
</dbReference>
<comment type="similarity">
    <text evidence="2">Belongs to the ferric reductase (FRE) family.</text>
</comment>
<dbReference type="InterPro" id="IPR017927">
    <property type="entry name" value="FAD-bd_FR_type"/>
</dbReference>
<gene>
    <name evidence="12" type="primary">FRE3-1</name>
    <name evidence="12" type="ORF">C8035_v004580</name>
</gene>
<evidence type="ECO:0000256" key="6">
    <source>
        <dbReference type="ARBA" id="ARBA00022989"/>
    </source>
</evidence>
<feature type="transmembrane region" description="Helical" evidence="10">
    <location>
        <begin position="99"/>
        <end position="126"/>
    </location>
</feature>
<keyword evidence="9 10" id="KW-0472">Membrane</keyword>
<dbReference type="Pfam" id="PF08030">
    <property type="entry name" value="NAD_binding_6"/>
    <property type="match status" value="1"/>
</dbReference>
<dbReference type="InterPro" id="IPR013121">
    <property type="entry name" value="Fe_red_NAD-bd_6"/>
</dbReference>
<dbReference type="SFLD" id="SFLDS00052">
    <property type="entry name" value="Ferric_Reductase_Domain"/>
    <property type="match status" value="1"/>
</dbReference>
<evidence type="ECO:0000256" key="2">
    <source>
        <dbReference type="ARBA" id="ARBA00006278"/>
    </source>
</evidence>
<dbReference type="GO" id="GO:0006826">
    <property type="term" value="P:iron ion transport"/>
    <property type="evidence" value="ECO:0007669"/>
    <property type="project" value="TreeGrafter"/>
</dbReference>
<dbReference type="AlphaFoldDB" id="A0A4R8PUM3"/>
<dbReference type="EMBL" id="QAPG01000328">
    <property type="protein sequence ID" value="TDZ29098.1"/>
    <property type="molecule type" value="Genomic_DNA"/>
</dbReference>
<evidence type="ECO:0000313" key="12">
    <source>
        <dbReference type="EMBL" id="TDZ29098.1"/>
    </source>
</evidence>
<name>A0A4R8PUM3_9PEZI</name>
<dbReference type="GO" id="GO:0000293">
    <property type="term" value="F:ferric-chelate reductase activity"/>
    <property type="evidence" value="ECO:0007669"/>
    <property type="project" value="UniProtKB-ARBA"/>
</dbReference>
<keyword evidence="5" id="KW-0249">Electron transport</keyword>
<dbReference type="Proteomes" id="UP000295083">
    <property type="component" value="Unassembled WGS sequence"/>
</dbReference>
<evidence type="ECO:0000259" key="11">
    <source>
        <dbReference type="PROSITE" id="PS51384"/>
    </source>
</evidence>
<dbReference type="InterPro" id="IPR013112">
    <property type="entry name" value="FAD-bd_8"/>
</dbReference>
<comment type="subcellular location">
    <subcellularLocation>
        <location evidence="1">Membrane</location>
        <topology evidence="1">Multi-pass membrane protein</topology>
    </subcellularLocation>
</comment>
<dbReference type="PANTHER" id="PTHR32361">
    <property type="entry name" value="FERRIC/CUPRIC REDUCTASE TRANSMEMBRANE COMPONENT"/>
    <property type="match status" value="1"/>
</dbReference>
<dbReference type="Pfam" id="PF01794">
    <property type="entry name" value="Ferric_reduct"/>
    <property type="match status" value="1"/>
</dbReference>
<dbReference type="GO" id="GO:0006879">
    <property type="term" value="P:intracellular iron ion homeostasis"/>
    <property type="evidence" value="ECO:0007669"/>
    <property type="project" value="TreeGrafter"/>
</dbReference>
<dbReference type="Pfam" id="PF08022">
    <property type="entry name" value="FAD_binding_8"/>
    <property type="match status" value="1"/>
</dbReference>
<comment type="caution">
    <text evidence="12">The sequence shown here is derived from an EMBL/GenBank/DDBJ whole genome shotgun (WGS) entry which is preliminary data.</text>
</comment>
<protein>
    <submittedName>
        <fullName evidence="12">Ferric reductase transmembrane component 3</fullName>
    </submittedName>
</protein>
<evidence type="ECO:0000256" key="3">
    <source>
        <dbReference type="ARBA" id="ARBA00022448"/>
    </source>
</evidence>
<evidence type="ECO:0000256" key="1">
    <source>
        <dbReference type="ARBA" id="ARBA00004141"/>
    </source>
</evidence>